<evidence type="ECO:0000259" key="2">
    <source>
        <dbReference type="Pfam" id="PF08389"/>
    </source>
</evidence>
<evidence type="ECO:0000256" key="1">
    <source>
        <dbReference type="SAM" id="Phobius"/>
    </source>
</evidence>
<dbReference type="InterPro" id="IPR011989">
    <property type="entry name" value="ARM-like"/>
</dbReference>
<dbReference type="InterPro" id="IPR045478">
    <property type="entry name" value="Exportin-5_C"/>
</dbReference>
<sequence length="1128" mass="129122">MSSVSVQQLTESVVNALAVIIDANASSDQRRNANALIEDVKNGIDNVFCTQLALNLVDGAFFESISVSENKKCILMQTVRHFGLQLIENTIKSGWNSMNIEMKNELKTLFENILRSNANNVSQDIQLKHGLSKCVVELMKREWPQNWPNFLNTLLDLKRNECVLFIFWRLAEDVGVFYLPTNAQRRREINVEIVANLNLIMQYIADCFAANDIHLSVVSLKALTGFLEWCTLDAMLLSFLCDILGTPTTLENCEMKILVCECLIICLSRKGLKVEERKTLAILFNEKNLKSILLAVRNSAEHILKTNTFSNQDFDLSKRLCYVLSLMGQLVISLNSSEIVVHTLSSFLETQLELFTCENQVLNSLSLQFWRDFIRNPHYGKSYIDDSLIKKLLSASPLKLVKQTFNSKYMAYEFDGPEDYEAFYYKFRAEVVEILRNLTTINEQNCFQFSMSMLKTLLDNENSSKIEWEIISTILDAICNRLSEVETFSSEGLLIFKFMLERVGRISDPDLISSQLSCLSALFIFLPFTSETNVIKDMLDKMFTLALYRIEGQTKQTRSKPVKNLRRHACCAFVKLCRFYPKLLTPLFQNLKNHISMICVSTDELSQMEKCTLNEGLLLISNEFESEIQEEFVKELIYPLAFFYNTILNTQQFISYIGLDVNSDNDSNGQNRANIIYAVNTIVGLLKRVVRKQVLLPSITHLIGALFPLIVNLNSLWKPEYQSLIHSEYKQLAFATITETERLQLLEIPLSSPSTEGIVFKSASHRMQTFLWALHENACSAVGNALQILNPEIYLANLSFCDTLIACEHLPDAKLRMILKHCLKPLVTNCPNEFKFLDEVIFPVIQNFIPFLFRRINAKWESMRIRNTESSEIDNDLAENEVVEDQLCRLLSREFVDLLFVLCVQSKPSKNSVNNFNEDTEMTDEISPNVTQDSVFSNLGELVLRRMPDVLIIASAVSLTWMDSIVSNKSAVLNCYLFRKLIGDNAIKTVDEASFLFQQVLTALSFFGEHEQNQTILLQLILVLYEGIIMRLPDVGFKLKLSEISGESKEKWDNFEEKWMKPFAGRAPITEKRKKEALKSLLSSVIGVSFIAQLYIVNLFIDRKTSVNFIKETRMKSEVCDQLYSTER</sequence>
<feature type="transmembrane region" description="Helical" evidence="1">
    <location>
        <begin position="1081"/>
        <end position="1101"/>
    </location>
</feature>
<dbReference type="Gene3D" id="1.25.10.10">
    <property type="entry name" value="Leucine-rich Repeat Variant"/>
    <property type="match status" value="1"/>
</dbReference>
<feature type="domain" description="Exportin-5 C-terminal" evidence="3">
    <location>
        <begin position="312"/>
        <end position="1089"/>
    </location>
</feature>
<dbReference type="VEuPathDB" id="VectorBase:LDEU004369"/>
<dbReference type="SUPFAM" id="SSF48371">
    <property type="entry name" value="ARM repeat"/>
    <property type="match status" value="1"/>
</dbReference>
<dbReference type="PANTHER" id="PTHR11223">
    <property type="entry name" value="EXPORTIN 1/5"/>
    <property type="match status" value="1"/>
</dbReference>
<organism evidence="4 5">
    <name type="scientific">Leptotrombidium deliense</name>
    <dbReference type="NCBI Taxonomy" id="299467"/>
    <lineage>
        <taxon>Eukaryota</taxon>
        <taxon>Metazoa</taxon>
        <taxon>Ecdysozoa</taxon>
        <taxon>Arthropoda</taxon>
        <taxon>Chelicerata</taxon>
        <taxon>Arachnida</taxon>
        <taxon>Acari</taxon>
        <taxon>Acariformes</taxon>
        <taxon>Trombidiformes</taxon>
        <taxon>Prostigmata</taxon>
        <taxon>Anystina</taxon>
        <taxon>Parasitengona</taxon>
        <taxon>Trombiculoidea</taxon>
        <taxon>Trombiculidae</taxon>
        <taxon>Leptotrombidium</taxon>
    </lineage>
</organism>
<gene>
    <name evidence="4" type="ORF">B4U80_05694</name>
</gene>
<name>A0A443SJH4_9ACAR</name>
<reference evidence="4 5" key="1">
    <citation type="journal article" date="2018" name="Gigascience">
        <title>Genomes of trombidid mites reveal novel predicted allergens and laterally-transferred genes associated with secondary metabolism.</title>
        <authorList>
            <person name="Dong X."/>
            <person name="Chaisiri K."/>
            <person name="Xia D."/>
            <person name="Armstrong S.D."/>
            <person name="Fang Y."/>
            <person name="Donnelly M.J."/>
            <person name="Kadowaki T."/>
            <person name="McGarry J.W."/>
            <person name="Darby A.C."/>
            <person name="Makepeace B.L."/>
        </authorList>
    </citation>
    <scope>NUCLEOTIDE SEQUENCE [LARGE SCALE GENOMIC DNA]</scope>
    <source>
        <strain evidence="4">UoL-UT</strain>
    </source>
</reference>
<evidence type="ECO:0000313" key="5">
    <source>
        <dbReference type="Proteomes" id="UP000288716"/>
    </source>
</evidence>
<keyword evidence="1" id="KW-0472">Membrane</keyword>
<dbReference type="OrthoDB" id="2215036at2759"/>
<dbReference type="GO" id="GO:0003723">
    <property type="term" value="F:RNA binding"/>
    <property type="evidence" value="ECO:0007669"/>
    <property type="project" value="TreeGrafter"/>
</dbReference>
<dbReference type="InterPro" id="IPR045065">
    <property type="entry name" value="XPO1/5"/>
</dbReference>
<accession>A0A443SJH4</accession>
<keyword evidence="5" id="KW-1185">Reference proteome</keyword>
<dbReference type="EMBL" id="NCKV01001847">
    <property type="protein sequence ID" value="RWS27671.1"/>
    <property type="molecule type" value="Genomic_DNA"/>
</dbReference>
<dbReference type="AlphaFoldDB" id="A0A443SJH4"/>
<keyword evidence="1" id="KW-1133">Transmembrane helix</keyword>
<feature type="domain" description="Exportin-1/Importin-beta-like" evidence="2">
    <location>
        <begin position="127"/>
        <end position="262"/>
    </location>
</feature>
<protein>
    <submittedName>
        <fullName evidence="4">Exportin-5-like protein</fullName>
    </submittedName>
</protein>
<evidence type="ECO:0000259" key="3">
    <source>
        <dbReference type="Pfam" id="PF19273"/>
    </source>
</evidence>
<dbReference type="Pfam" id="PF19273">
    <property type="entry name" value="Exportin-5"/>
    <property type="match status" value="1"/>
</dbReference>
<dbReference type="GO" id="GO:0005049">
    <property type="term" value="F:nuclear export signal receptor activity"/>
    <property type="evidence" value="ECO:0007669"/>
    <property type="project" value="InterPro"/>
</dbReference>
<dbReference type="GO" id="GO:0005634">
    <property type="term" value="C:nucleus"/>
    <property type="evidence" value="ECO:0007669"/>
    <property type="project" value="TreeGrafter"/>
</dbReference>
<dbReference type="GO" id="GO:0006611">
    <property type="term" value="P:protein export from nucleus"/>
    <property type="evidence" value="ECO:0007669"/>
    <property type="project" value="InterPro"/>
</dbReference>
<dbReference type="GO" id="GO:0042565">
    <property type="term" value="C:RNA nuclear export complex"/>
    <property type="evidence" value="ECO:0007669"/>
    <property type="project" value="TreeGrafter"/>
</dbReference>
<evidence type="ECO:0000313" key="4">
    <source>
        <dbReference type="EMBL" id="RWS27671.1"/>
    </source>
</evidence>
<dbReference type="InterPro" id="IPR013598">
    <property type="entry name" value="Exportin-1/Importin-b-like"/>
</dbReference>
<dbReference type="PANTHER" id="PTHR11223:SF3">
    <property type="entry name" value="EXPORTIN-5"/>
    <property type="match status" value="1"/>
</dbReference>
<dbReference type="Proteomes" id="UP000288716">
    <property type="component" value="Unassembled WGS sequence"/>
</dbReference>
<dbReference type="GO" id="GO:0006405">
    <property type="term" value="P:RNA export from nucleus"/>
    <property type="evidence" value="ECO:0007669"/>
    <property type="project" value="TreeGrafter"/>
</dbReference>
<keyword evidence="1" id="KW-0812">Transmembrane</keyword>
<proteinExistence type="predicted"/>
<dbReference type="Pfam" id="PF08389">
    <property type="entry name" value="Xpo1"/>
    <property type="match status" value="1"/>
</dbReference>
<comment type="caution">
    <text evidence="4">The sequence shown here is derived from an EMBL/GenBank/DDBJ whole genome shotgun (WGS) entry which is preliminary data.</text>
</comment>
<dbReference type="STRING" id="299467.A0A443SJH4"/>
<dbReference type="InterPro" id="IPR016024">
    <property type="entry name" value="ARM-type_fold"/>
</dbReference>
<dbReference type="GO" id="GO:0005737">
    <property type="term" value="C:cytoplasm"/>
    <property type="evidence" value="ECO:0007669"/>
    <property type="project" value="TreeGrafter"/>
</dbReference>